<dbReference type="AlphaFoldDB" id="A0A9W6TAE1"/>
<dbReference type="Proteomes" id="UP001165083">
    <property type="component" value="Unassembled WGS sequence"/>
</dbReference>
<evidence type="ECO:0000313" key="3">
    <source>
        <dbReference type="Proteomes" id="UP001165083"/>
    </source>
</evidence>
<comment type="caution">
    <text evidence="2">The sequence shown here is derived from an EMBL/GenBank/DDBJ whole genome shotgun (WGS) entry which is preliminary data.</text>
</comment>
<keyword evidence="3" id="KW-1185">Reference proteome</keyword>
<gene>
    <name evidence="2" type="ORF">Plil01_000045200</name>
</gene>
<evidence type="ECO:0000256" key="1">
    <source>
        <dbReference type="SAM" id="MobiDB-lite"/>
    </source>
</evidence>
<sequence>MMRGLAPAEPPPAPQPEEERDADEARGQQVVKRSKTNSERGRAFRARRKQYEDDLVTIVSLLRQEVADLGFLRSVRADKVLRSCNSLGGSLVRLAQEYFALFERGVPTVRGAGHKRPALLADDAFEAKQQEFLQRVMDPELQFGEASGPAALLDQWKRYTSYHASINVEVVGVEVSGEEDNPMVTVRSDLQVVFSRETFDHVFPHVADNEELVNKFIGREVVYHGVNRFQFSPKGQILIYDSDVGFVDALVQAGASVMDIALLMQQARIADECRLGEEGNNNDRVQELEVEQDNQDPNTSPEDDSISASESDTDISAPEIGGGSSGSDGEEAIATECSRLAIDFLLS</sequence>
<evidence type="ECO:0000313" key="2">
    <source>
        <dbReference type="EMBL" id="GMF09559.1"/>
    </source>
</evidence>
<feature type="region of interest" description="Disordered" evidence="1">
    <location>
        <begin position="1"/>
        <end position="43"/>
    </location>
</feature>
<protein>
    <submittedName>
        <fullName evidence="2">Unnamed protein product</fullName>
    </submittedName>
</protein>
<organism evidence="2 3">
    <name type="scientific">Phytophthora lilii</name>
    <dbReference type="NCBI Taxonomy" id="2077276"/>
    <lineage>
        <taxon>Eukaryota</taxon>
        <taxon>Sar</taxon>
        <taxon>Stramenopiles</taxon>
        <taxon>Oomycota</taxon>
        <taxon>Peronosporomycetes</taxon>
        <taxon>Peronosporales</taxon>
        <taxon>Peronosporaceae</taxon>
        <taxon>Phytophthora</taxon>
    </lineage>
</organism>
<feature type="compositionally biased region" description="Polar residues" evidence="1">
    <location>
        <begin position="295"/>
        <end position="310"/>
    </location>
</feature>
<proteinExistence type="predicted"/>
<reference evidence="2" key="1">
    <citation type="submission" date="2023-04" db="EMBL/GenBank/DDBJ databases">
        <title>Phytophthora lilii NBRC 32176.</title>
        <authorList>
            <person name="Ichikawa N."/>
            <person name="Sato H."/>
            <person name="Tonouchi N."/>
        </authorList>
    </citation>
    <scope>NUCLEOTIDE SEQUENCE</scope>
    <source>
        <strain evidence="2">NBRC 32176</strain>
    </source>
</reference>
<feature type="region of interest" description="Disordered" evidence="1">
    <location>
        <begin position="289"/>
        <end position="332"/>
    </location>
</feature>
<name>A0A9W6TAE1_9STRA</name>
<dbReference type="OrthoDB" id="75885at2759"/>
<dbReference type="EMBL" id="BSXW01000012">
    <property type="protein sequence ID" value="GMF09559.1"/>
    <property type="molecule type" value="Genomic_DNA"/>
</dbReference>
<accession>A0A9W6TAE1</accession>